<dbReference type="GO" id="GO:0020037">
    <property type="term" value="F:heme binding"/>
    <property type="evidence" value="ECO:0007669"/>
    <property type="project" value="InterPro"/>
</dbReference>
<dbReference type="Gene3D" id="1.10.630.10">
    <property type="entry name" value="Cytochrome P450"/>
    <property type="match status" value="1"/>
</dbReference>
<name>A0A0B3S1P7_9RHOB</name>
<proteinExistence type="inferred from homology"/>
<gene>
    <name evidence="2" type="ORF">OA50_02401</name>
</gene>
<keyword evidence="2" id="KW-0560">Oxidoreductase</keyword>
<dbReference type="GeneID" id="66502374"/>
<evidence type="ECO:0000256" key="1">
    <source>
        <dbReference type="ARBA" id="ARBA00010617"/>
    </source>
</evidence>
<keyword evidence="3" id="KW-1185">Reference proteome</keyword>
<dbReference type="InterPro" id="IPR002397">
    <property type="entry name" value="Cyt_P450_B"/>
</dbReference>
<evidence type="ECO:0000313" key="3">
    <source>
        <dbReference type="Proteomes" id="UP000030960"/>
    </source>
</evidence>
<comment type="caution">
    <text evidence="2">The sequence shown here is derived from an EMBL/GenBank/DDBJ whole genome shotgun (WGS) entry which is preliminary data.</text>
</comment>
<dbReference type="PANTHER" id="PTHR46696">
    <property type="entry name" value="P450, PUTATIVE (EUROFUNG)-RELATED"/>
    <property type="match status" value="1"/>
</dbReference>
<dbReference type="OrthoDB" id="9801155at2"/>
<sequence length="391" mass="43643">MAQAPINEAVSLADLARDPYSIYRRMRLETPIVEVPAARRIMLTKAKHTRMVKDNAELYSSDDPVTPMQRAFQAHTLMRKDGPEHRAERMAMQKALSPKVIKSDWAELYRKIASDYLDRLPRGERVDLFTDLCGPVAARILAHILGLDEASDADMMRWSQTLIDGAGNFGFAEDPFAKSDAANAEMNAYFDRIEARHRAEPNNSAFSIMLNAANPLPIGQIHSNIKIAIGGGINEPRDALATILYGLLSNPEQLEEVKRTEAWSDAFEEGVRWVAPIQASSRRVTEAHQIDGIDIPEGVTLMTIQASANHDEDLFENGHLFDVFRKKAPHQAFGSGPHHCSGAQVARKTVGEIMLPMIFERFPNMELVPDEKVIWHGFGFRGPLNLPVTLN</sequence>
<dbReference type="AlphaFoldDB" id="A0A0B3S1P7"/>
<accession>A0A225PSZ8</accession>
<dbReference type="GO" id="GO:0005506">
    <property type="term" value="F:iron ion binding"/>
    <property type="evidence" value="ECO:0007669"/>
    <property type="project" value="InterPro"/>
</dbReference>
<dbReference type="PATRIC" id="fig|1515334.3.peg.2417"/>
<dbReference type="InterPro" id="IPR001128">
    <property type="entry name" value="Cyt_P450"/>
</dbReference>
<dbReference type="EMBL" id="JSUQ01000009">
    <property type="protein sequence ID" value="KHQ52858.1"/>
    <property type="molecule type" value="Genomic_DNA"/>
</dbReference>
<dbReference type="InterPro" id="IPR036396">
    <property type="entry name" value="Cyt_P450_sf"/>
</dbReference>
<reference evidence="2 3" key="1">
    <citation type="submission" date="2014-10" db="EMBL/GenBank/DDBJ databases">
        <title>Genome sequence of Ponticoccus sp. strain UMTAT08 isolated from clonal culture of toxic dinoflagellate Alexandrium tamiyavanichii.</title>
        <authorList>
            <person name="Gan H.Y."/>
            <person name="Muhd D.-D."/>
            <person name="Mohd Noor M.E."/>
            <person name="Yeong Y.S."/>
            <person name="Usup G."/>
        </authorList>
    </citation>
    <scope>NUCLEOTIDE SEQUENCE [LARGE SCALE GENOMIC DNA]</scope>
    <source>
        <strain evidence="2 3">UMTAT08</strain>
    </source>
</reference>
<organism evidence="2 3">
    <name type="scientific">Mameliella alba</name>
    <dbReference type="NCBI Taxonomy" id="561184"/>
    <lineage>
        <taxon>Bacteria</taxon>
        <taxon>Pseudomonadati</taxon>
        <taxon>Pseudomonadota</taxon>
        <taxon>Alphaproteobacteria</taxon>
        <taxon>Rhodobacterales</taxon>
        <taxon>Roseobacteraceae</taxon>
        <taxon>Mameliella</taxon>
    </lineage>
</organism>
<evidence type="ECO:0000313" key="2">
    <source>
        <dbReference type="EMBL" id="KHQ52858.1"/>
    </source>
</evidence>
<dbReference type="Pfam" id="PF00067">
    <property type="entry name" value="p450"/>
    <property type="match status" value="1"/>
</dbReference>
<dbReference type="RefSeq" id="WP_043141454.1">
    <property type="nucleotide sequence ID" value="NZ_BMGQ01000001.1"/>
</dbReference>
<dbReference type="PANTHER" id="PTHR46696:SF1">
    <property type="entry name" value="CYTOCHROME P450 YJIB-RELATED"/>
    <property type="match status" value="1"/>
</dbReference>
<keyword evidence="2" id="KW-0503">Monooxygenase</keyword>
<dbReference type="PRINTS" id="PR00359">
    <property type="entry name" value="BP450"/>
</dbReference>
<dbReference type="GO" id="GO:0016705">
    <property type="term" value="F:oxidoreductase activity, acting on paired donors, with incorporation or reduction of molecular oxygen"/>
    <property type="evidence" value="ECO:0007669"/>
    <property type="project" value="InterPro"/>
</dbReference>
<dbReference type="GO" id="GO:0004497">
    <property type="term" value="F:monooxygenase activity"/>
    <property type="evidence" value="ECO:0007669"/>
    <property type="project" value="UniProtKB-KW"/>
</dbReference>
<accession>A0A0B3S1P7</accession>
<dbReference type="STRING" id="561184.SAMN05216376_11021"/>
<dbReference type="Proteomes" id="UP000030960">
    <property type="component" value="Unassembled WGS sequence"/>
</dbReference>
<dbReference type="SUPFAM" id="SSF48264">
    <property type="entry name" value="Cytochrome P450"/>
    <property type="match status" value="1"/>
</dbReference>
<protein>
    <submittedName>
        <fullName evidence="2">P-450 monooxygenase</fullName>
    </submittedName>
</protein>
<comment type="similarity">
    <text evidence="1">Belongs to the cytochrome P450 family.</text>
</comment>